<keyword evidence="3" id="KW-1185">Reference proteome</keyword>
<dbReference type="InParanoid" id="E3N7Y6"/>
<evidence type="ECO:0000259" key="1">
    <source>
        <dbReference type="Pfam" id="PF23051"/>
    </source>
</evidence>
<dbReference type="HOGENOM" id="CLU_2576115_0_0_1"/>
<name>E3N7Y6_CAERE</name>
<dbReference type="EMBL" id="DS268552">
    <property type="protein sequence ID" value="EFO89185.1"/>
    <property type="molecule type" value="Genomic_DNA"/>
</dbReference>
<dbReference type="Pfam" id="PF23051">
    <property type="entry name" value="DUF7040"/>
    <property type="match status" value="1"/>
</dbReference>
<reference evidence="2" key="1">
    <citation type="submission" date="2007-07" db="EMBL/GenBank/DDBJ databases">
        <title>PCAP assembly of the Caenorhabditis remanei genome.</title>
        <authorList>
            <consortium name="The Caenorhabditis remanei Sequencing Consortium"/>
            <person name="Wilson R.K."/>
        </authorList>
    </citation>
    <scope>NUCLEOTIDE SEQUENCE [LARGE SCALE GENOMIC DNA]</scope>
    <source>
        <strain evidence="2">PB4641</strain>
    </source>
</reference>
<sequence length="81" mass="9248">MLELEGSRLIGDRRTIEAHRNNLDPEEAKTFENEAIVVSITAIVDINTLQNFEKYPHRGLFIAKVVDTICYLNGGKIIYKK</sequence>
<dbReference type="InterPro" id="IPR055468">
    <property type="entry name" value="DUF7040"/>
</dbReference>
<dbReference type="Proteomes" id="UP000008281">
    <property type="component" value="Unassembled WGS sequence"/>
</dbReference>
<feature type="domain" description="DUF7040" evidence="1">
    <location>
        <begin position="15"/>
        <end position="72"/>
    </location>
</feature>
<evidence type="ECO:0000313" key="2">
    <source>
        <dbReference type="EMBL" id="EFO89185.1"/>
    </source>
</evidence>
<dbReference type="AlphaFoldDB" id="E3N7Y6"/>
<protein>
    <recommendedName>
        <fullName evidence="1">DUF7040 domain-containing protein</fullName>
    </recommendedName>
</protein>
<evidence type="ECO:0000313" key="3">
    <source>
        <dbReference type="Proteomes" id="UP000008281"/>
    </source>
</evidence>
<organism evidence="3">
    <name type="scientific">Caenorhabditis remanei</name>
    <name type="common">Caenorhabditis vulgaris</name>
    <dbReference type="NCBI Taxonomy" id="31234"/>
    <lineage>
        <taxon>Eukaryota</taxon>
        <taxon>Metazoa</taxon>
        <taxon>Ecdysozoa</taxon>
        <taxon>Nematoda</taxon>
        <taxon>Chromadorea</taxon>
        <taxon>Rhabditida</taxon>
        <taxon>Rhabditina</taxon>
        <taxon>Rhabditomorpha</taxon>
        <taxon>Rhabditoidea</taxon>
        <taxon>Rhabditidae</taxon>
        <taxon>Peloderinae</taxon>
        <taxon>Caenorhabditis</taxon>
    </lineage>
</organism>
<gene>
    <name evidence="2" type="ORF">CRE_17012</name>
</gene>
<proteinExistence type="predicted"/>
<accession>E3N7Y6</accession>